<evidence type="ECO:0000313" key="1">
    <source>
        <dbReference type="EMBL" id="EFI35753.1"/>
    </source>
</evidence>
<dbReference type="Proteomes" id="UP000005496">
    <property type="component" value="Unassembled WGS sequence"/>
</dbReference>
<evidence type="ECO:0000313" key="2">
    <source>
        <dbReference type="Proteomes" id="UP000005496"/>
    </source>
</evidence>
<organism evidence="1 2">
    <name type="scientific">Desulfonatronospira thiodismutans ASO3-1</name>
    <dbReference type="NCBI Taxonomy" id="555779"/>
    <lineage>
        <taxon>Bacteria</taxon>
        <taxon>Pseudomonadati</taxon>
        <taxon>Thermodesulfobacteriota</taxon>
        <taxon>Desulfovibrionia</taxon>
        <taxon>Desulfovibrionales</taxon>
        <taxon>Desulfonatronovibrionaceae</taxon>
        <taxon>Desulfonatronospira</taxon>
    </lineage>
</organism>
<sequence length="76" mass="8635">MRNRINVIVTTSIQAVNLVREGTGSFKILMNDKKLLCGERFDCLDSIITRSNKDMANMLLNNLVNIEAQAIRHVIF</sequence>
<proteinExistence type="predicted"/>
<protein>
    <submittedName>
        <fullName evidence="1">Nucleoporin Nup100/Nsp100</fullName>
    </submittedName>
</protein>
<keyword evidence="2" id="KW-1185">Reference proteome</keyword>
<reference evidence="1" key="1">
    <citation type="submission" date="2010-05" db="EMBL/GenBank/DDBJ databases">
        <title>The draft genome of Desulfonatronospira thiodismutans ASO3-1.</title>
        <authorList>
            <consortium name="US DOE Joint Genome Institute (JGI-PGF)"/>
            <person name="Lucas S."/>
            <person name="Copeland A."/>
            <person name="Lapidus A."/>
            <person name="Cheng J.-F."/>
            <person name="Bruce D."/>
            <person name="Goodwin L."/>
            <person name="Pitluck S."/>
            <person name="Chertkov O."/>
            <person name="Brettin T."/>
            <person name="Detter J.C."/>
            <person name="Han C."/>
            <person name="Land M.L."/>
            <person name="Hauser L."/>
            <person name="Kyrpides N."/>
            <person name="Mikhailova N."/>
            <person name="Muyzer G."/>
            <person name="Woyke T."/>
        </authorList>
    </citation>
    <scope>NUCLEOTIDE SEQUENCE [LARGE SCALE GENOMIC DNA]</scope>
    <source>
        <strain evidence="1">ASO3-1</strain>
    </source>
</reference>
<dbReference type="AlphaFoldDB" id="D6SM42"/>
<accession>D6SM42</accession>
<gene>
    <name evidence="1" type="ORF">Dthio_PD3183</name>
</gene>
<name>D6SM42_9BACT</name>
<comment type="caution">
    <text evidence="1">The sequence shown here is derived from an EMBL/GenBank/DDBJ whole genome shotgun (WGS) entry which is preliminary data.</text>
</comment>
<dbReference type="EMBL" id="ACJN02000001">
    <property type="protein sequence ID" value="EFI35753.1"/>
    <property type="molecule type" value="Genomic_DNA"/>
</dbReference>